<name>A0A9P5X0M3_9AGAR</name>
<feature type="compositionally biased region" description="Polar residues" evidence="1">
    <location>
        <begin position="1"/>
        <end position="10"/>
    </location>
</feature>
<accession>A0A9P5X0M3</accession>
<evidence type="ECO:0000256" key="1">
    <source>
        <dbReference type="SAM" id="MobiDB-lite"/>
    </source>
</evidence>
<evidence type="ECO:0000313" key="3">
    <source>
        <dbReference type="Proteomes" id="UP000807342"/>
    </source>
</evidence>
<dbReference type="EMBL" id="MU152291">
    <property type="protein sequence ID" value="KAF9440746.1"/>
    <property type="molecule type" value="Genomic_DNA"/>
</dbReference>
<dbReference type="AlphaFoldDB" id="A0A9P5X0M3"/>
<dbReference type="Proteomes" id="UP000807342">
    <property type="component" value="Unassembled WGS sequence"/>
</dbReference>
<gene>
    <name evidence="2" type="ORF">P691DRAFT_781528</name>
</gene>
<keyword evidence="3" id="KW-1185">Reference proteome</keyword>
<protein>
    <submittedName>
        <fullName evidence="2">Uncharacterized protein</fullName>
    </submittedName>
</protein>
<evidence type="ECO:0000313" key="2">
    <source>
        <dbReference type="EMBL" id="KAF9440746.1"/>
    </source>
</evidence>
<proteinExistence type="predicted"/>
<feature type="region of interest" description="Disordered" evidence="1">
    <location>
        <begin position="1"/>
        <end position="29"/>
    </location>
</feature>
<reference evidence="2" key="1">
    <citation type="submission" date="2020-11" db="EMBL/GenBank/DDBJ databases">
        <authorList>
            <consortium name="DOE Joint Genome Institute"/>
            <person name="Ahrendt S."/>
            <person name="Riley R."/>
            <person name="Andreopoulos W."/>
            <person name="Labutti K."/>
            <person name="Pangilinan J."/>
            <person name="Ruiz-Duenas F.J."/>
            <person name="Barrasa J.M."/>
            <person name="Sanchez-Garcia M."/>
            <person name="Camarero S."/>
            <person name="Miyauchi S."/>
            <person name="Serrano A."/>
            <person name="Linde D."/>
            <person name="Babiker R."/>
            <person name="Drula E."/>
            <person name="Ayuso-Fernandez I."/>
            <person name="Pacheco R."/>
            <person name="Padilla G."/>
            <person name="Ferreira P."/>
            <person name="Barriuso J."/>
            <person name="Kellner H."/>
            <person name="Castanera R."/>
            <person name="Alfaro M."/>
            <person name="Ramirez L."/>
            <person name="Pisabarro A.G."/>
            <person name="Kuo A."/>
            <person name="Tritt A."/>
            <person name="Lipzen A."/>
            <person name="He G."/>
            <person name="Yan M."/>
            <person name="Ng V."/>
            <person name="Cullen D."/>
            <person name="Martin F."/>
            <person name="Rosso M.-N."/>
            <person name="Henrissat B."/>
            <person name="Hibbett D."/>
            <person name="Martinez A.T."/>
            <person name="Grigoriev I.V."/>
        </authorList>
    </citation>
    <scope>NUCLEOTIDE SEQUENCE</scope>
    <source>
        <strain evidence="2">MF-IS2</strain>
    </source>
</reference>
<comment type="caution">
    <text evidence="2">The sequence shown here is derived from an EMBL/GenBank/DDBJ whole genome shotgun (WGS) entry which is preliminary data.</text>
</comment>
<sequence>MSHRLSTLRGSTLDDSAVNGGDGDSNGDDVIGSAGLLDALLRDMKVLMLWVWEEGGNGSGEHIMESPWRGGEEDVDMGEELDHCQVGERSGSGKEQRDKMIRTTTLLAVVGMGVAGGTSGLDDGGVIQVSASAEQWWMSLRAKSAEPPTASATPTVLSPDEIDILAYPDGGAKPTREWCWWASFWDANAPARGKAKCSGKVTQDHHLQRIPQSAESRSEWLDQLEIIAPGEMSIPSVTTDPSGFGRSM</sequence>
<organism evidence="2 3">
    <name type="scientific">Macrolepiota fuliginosa MF-IS2</name>
    <dbReference type="NCBI Taxonomy" id="1400762"/>
    <lineage>
        <taxon>Eukaryota</taxon>
        <taxon>Fungi</taxon>
        <taxon>Dikarya</taxon>
        <taxon>Basidiomycota</taxon>
        <taxon>Agaricomycotina</taxon>
        <taxon>Agaricomycetes</taxon>
        <taxon>Agaricomycetidae</taxon>
        <taxon>Agaricales</taxon>
        <taxon>Agaricineae</taxon>
        <taxon>Agaricaceae</taxon>
        <taxon>Macrolepiota</taxon>
    </lineage>
</organism>